<name>A0AAW9Q0Q9_9CYAN</name>
<keyword evidence="1" id="KW-0378">Hydrolase</keyword>
<dbReference type="SMART" id="SM00065">
    <property type="entry name" value="GAF"/>
    <property type="match status" value="1"/>
</dbReference>
<dbReference type="InterPro" id="IPR029016">
    <property type="entry name" value="GAF-like_dom_sf"/>
</dbReference>
<proteinExistence type="predicted"/>
<dbReference type="SUPFAM" id="SSF81606">
    <property type="entry name" value="PP2C-like"/>
    <property type="match status" value="1"/>
</dbReference>
<evidence type="ECO:0000313" key="4">
    <source>
        <dbReference type="EMBL" id="MEE3718188.1"/>
    </source>
</evidence>
<dbReference type="PANTHER" id="PTHR43156">
    <property type="entry name" value="STAGE II SPORULATION PROTEIN E-RELATED"/>
    <property type="match status" value="1"/>
</dbReference>
<dbReference type="Pfam" id="PF07228">
    <property type="entry name" value="SpoIIE"/>
    <property type="match status" value="1"/>
</dbReference>
<dbReference type="InterPro" id="IPR052016">
    <property type="entry name" value="Bact_Sigma-Reg"/>
</dbReference>
<evidence type="ECO:0000256" key="1">
    <source>
        <dbReference type="ARBA" id="ARBA00022801"/>
    </source>
</evidence>
<dbReference type="SMART" id="SM00331">
    <property type="entry name" value="PP2C_SIG"/>
    <property type="match status" value="1"/>
</dbReference>
<dbReference type="GO" id="GO:0016791">
    <property type="term" value="F:phosphatase activity"/>
    <property type="evidence" value="ECO:0007669"/>
    <property type="project" value="TreeGrafter"/>
</dbReference>
<dbReference type="Gene3D" id="3.60.40.10">
    <property type="entry name" value="PPM-type phosphatase domain"/>
    <property type="match status" value="1"/>
</dbReference>
<sequence>MSLSLPPRKSSPPKKVSRTELDDSLVLVKDLKEILRRSNQDREKISELLSFLGYALRSLSNLNQFLELIPLIACRVTDSDGGALILFKSSGQMSLESLHCPDNGAHGMQSQQVRYAIERAIQQVFSGSTTALDELVSRYLGADVHLFGTSILVKNAVRGRLYIFSRKTDYPWDDTKRKLMRLVADQTAVGLENNELAAELIKKERQDRELEIGAEIQRQLLPRNCPVIQGIEIAARCLTASRVGGDYYDFIPIQKGERWSFVVGDVMGKGVPAGLIMTMTRGMLRAEVLNSHSPSKILEHLNEVMYDDLEKSHRFVTMFYSEYDPKTQILSFSNAAHTPALLWRSQTRTVHALDTVGALIGLEVGSKFEERSVHLQPNDVVIYYTDGFTEAANDKGDRFDEENLRQALDYACQHCIPESSEINHPQAILDYIFKQVQDFIGEGHSHSDDMTLVVLKCQNKQLAN</sequence>
<organism evidence="4 5">
    <name type="scientific">Tumidithrix elongata BACA0141</name>
    <dbReference type="NCBI Taxonomy" id="2716417"/>
    <lineage>
        <taxon>Bacteria</taxon>
        <taxon>Bacillati</taxon>
        <taxon>Cyanobacteriota</taxon>
        <taxon>Cyanophyceae</taxon>
        <taxon>Pseudanabaenales</taxon>
        <taxon>Pseudanabaenaceae</taxon>
        <taxon>Tumidithrix</taxon>
        <taxon>Tumidithrix elongata</taxon>
    </lineage>
</organism>
<dbReference type="RefSeq" id="WP_330484620.1">
    <property type="nucleotide sequence ID" value="NZ_JAZBJZ010000067.1"/>
</dbReference>
<dbReference type="SUPFAM" id="SSF55781">
    <property type="entry name" value="GAF domain-like"/>
    <property type="match status" value="1"/>
</dbReference>
<feature type="domain" description="GAF" evidence="2">
    <location>
        <begin position="61"/>
        <end position="201"/>
    </location>
</feature>
<dbReference type="InterPro" id="IPR001932">
    <property type="entry name" value="PPM-type_phosphatase-like_dom"/>
</dbReference>
<dbReference type="InterPro" id="IPR003018">
    <property type="entry name" value="GAF"/>
</dbReference>
<keyword evidence="5" id="KW-1185">Reference proteome</keyword>
<dbReference type="InterPro" id="IPR036457">
    <property type="entry name" value="PPM-type-like_dom_sf"/>
</dbReference>
<dbReference type="Proteomes" id="UP001333818">
    <property type="component" value="Unassembled WGS sequence"/>
</dbReference>
<protein>
    <submittedName>
        <fullName evidence="4">PP2C family protein-serine/threonine phosphatase</fullName>
    </submittedName>
</protein>
<evidence type="ECO:0000259" key="2">
    <source>
        <dbReference type="SMART" id="SM00065"/>
    </source>
</evidence>
<dbReference type="EMBL" id="JAZBJZ010000067">
    <property type="protein sequence ID" value="MEE3718188.1"/>
    <property type="molecule type" value="Genomic_DNA"/>
</dbReference>
<reference evidence="4" key="1">
    <citation type="submission" date="2024-01" db="EMBL/GenBank/DDBJ databases">
        <title>Bank of Algae and Cyanobacteria of the Azores (BACA) strain genomes.</title>
        <authorList>
            <person name="Luz R."/>
            <person name="Cordeiro R."/>
            <person name="Fonseca A."/>
            <person name="Goncalves V."/>
        </authorList>
    </citation>
    <scope>NUCLEOTIDE SEQUENCE</scope>
    <source>
        <strain evidence="4">BACA0141</strain>
    </source>
</reference>
<dbReference type="AlphaFoldDB" id="A0AAW9Q0Q9"/>
<gene>
    <name evidence="4" type="ORF">V2H45_15715</name>
</gene>
<evidence type="ECO:0000313" key="5">
    <source>
        <dbReference type="Proteomes" id="UP001333818"/>
    </source>
</evidence>
<evidence type="ECO:0000259" key="3">
    <source>
        <dbReference type="SMART" id="SM00331"/>
    </source>
</evidence>
<comment type="caution">
    <text evidence="4">The sequence shown here is derived from an EMBL/GenBank/DDBJ whole genome shotgun (WGS) entry which is preliminary data.</text>
</comment>
<accession>A0AAW9Q0Q9</accession>
<dbReference type="Gene3D" id="3.30.450.40">
    <property type="match status" value="1"/>
</dbReference>
<dbReference type="PANTHER" id="PTHR43156:SF2">
    <property type="entry name" value="STAGE II SPORULATION PROTEIN E"/>
    <property type="match status" value="1"/>
</dbReference>
<feature type="domain" description="PPM-type phosphatase" evidence="3">
    <location>
        <begin position="228"/>
        <end position="457"/>
    </location>
</feature>